<sequence>MTATQTPPTISLRNYSEPDDLAAIAALINHCHIVDQFETTVTTHELKQALEDPDTNPEQDILLAFSPAGELVACGKMWFPPKENETVGGLALHIHPQQRGQNLEMSFLAWAEERTKTVGSARQTQVVKLRSPVRNSQRDRMQFLTANGFIPERYFDRMERSLLDPILPVQLPPGFSIRRVNHQQEAVAWVEMFNQSFIDHWDFHPLTVEEFLRDVNQPDYQPELDLVAVAEDGTLAAFCDCRMNPGDRTEQHTPGWIAVLGTRRGYRRIGLGRAMLLAGLEALKTTGADIALLGVDKQNPSHAFRLYESVGFTIQMTNTVFCKYL</sequence>
<feature type="domain" description="N-acetyltransferase" evidence="3">
    <location>
        <begin position="175"/>
        <end position="325"/>
    </location>
</feature>
<dbReference type="CDD" id="cd04301">
    <property type="entry name" value="NAT_SF"/>
    <property type="match status" value="1"/>
</dbReference>
<gene>
    <name evidence="4" type="ORF">ENR64_16200</name>
</gene>
<evidence type="ECO:0000256" key="2">
    <source>
        <dbReference type="ARBA" id="ARBA00023315"/>
    </source>
</evidence>
<name>A0A7C3KGB2_9CYAN</name>
<dbReference type="Pfam" id="PF00583">
    <property type="entry name" value="Acetyltransf_1"/>
    <property type="match status" value="1"/>
</dbReference>
<dbReference type="GO" id="GO:0016747">
    <property type="term" value="F:acyltransferase activity, transferring groups other than amino-acyl groups"/>
    <property type="evidence" value="ECO:0007669"/>
    <property type="project" value="InterPro"/>
</dbReference>
<dbReference type="EMBL" id="DSRU01000232">
    <property type="protein sequence ID" value="HFM99265.1"/>
    <property type="molecule type" value="Genomic_DNA"/>
</dbReference>
<comment type="caution">
    <text evidence="4">The sequence shown here is derived from an EMBL/GenBank/DDBJ whole genome shotgun (WGS) entry which is preliminary data.</text>
</comment>
<protein>
    <submittedName>
        <fullName evidence="4">GNAT family N-acetyltransferase</fullName>
    </submittedName>
</protein>
<organism evidence="4">
    <name type="scientific">Oscillatoriales cyanobacterium SpSt-418</name>
    <dbReference type="NCBI Taxonomy" id="2282169"/>
    <lineage>
        <taxon>Bacteria</taxon>
        <taxon>Bacillati</taxon>
        <taxon>Cyanobacteriota</taxon>
        <taxon>Cyanophyceae</taxon>
        <taxon>Oscillatoriophycideae</taxon>
        <taxon>Oscillatoriales</taxon>
    </lineage>
</organism>
<dbReference type="PROSITE" id="PS51186">
    <property type="entry name" value="GNAT"/>
    <property type="match status" value="1"/>
</dbReference>
<evidence type="ECO:0000259" key="3">
    <source>
        <dbReference type="PROSITE" id="PS51186"/>
    </source>
</evidence>
<evidence type="ECO:0000256" key="1">
    <source>
        <dbReference type="ARBA" id="ARBA00022679"/>
    </source>
</evidence>
<dbReference type="SUPFAM" id="SSF55729">
    <property type="entry name" value="Acyl-CoA N-acyltransferases (Nat)"/>
    <property type="match status" value="2"/>
</dbReference>
<reference evidence="4" key="1">
    <citation type="journal article" date="2020" name="mSystems">
        <title>Genome- and Community-Level Interaction Insights into Carbon Utilization and Element Cycling Functions of Hydrothermarchaeota in Hydrothermal Sediment.</title>
        <authorList>
            <person name="Zhou Z."/>
            <person name="Liu Y."/>
            <person name="Xu W."/>
            <person name="Pan J."/>
            <person name="Luo Z.H."/>
            <person name="Li M."/>
        </authorList>
    </citation>
    <scope>NUCLEOTIDE SEQUENCE [LARGE SCALE GENOMIC DNA]</scope>
    <source>
        <strain evidence="4">SpSt-418</strain>
    </source>
</reference>
<keyword evidence="2" id="KW-0012">Acyltransferase</keyword>
<dbReference type="AlphaFoldDB" id="A0A7C3KGB2"/>
<dbReference type="Gene3D" id="3.40.630.30">
    <property type="match status" value="1"/>
</dbReference>
<evidence type="ECO:0000313" key="4">
    <source>
        <dbReference type="EMBL" id="HFM99265.1"/>
    </source>
</evidence>
<dbReference type="PANTHER" id="PTHR43877">
    <property type="entry name" value="AMINOALKYLPHOSPHONATE N-ACETYLTRANSFERASE-RELATED-RELATED"/>
    <property type="match status" value="1"/>
</dbReference>
<keyword evidence="1 4" id="KW-0808">Transferase</keyword>
<proteinExistence type="predicted"/>
<accession>A0A7C3KGB2</accession>
<dbReference type="InterPro" id="IPR000182">
    <property type="entry name" value="GNAT_dom"/>
</dbReference>
<dbReference type="InterPro" id="IPR016181">
    <property type="entry name" value="Acyl_CoA_acyltransferase"/>
</dbReference>
<dbReference type="InterPro" id="IPR050832">
    <property type="entry name" value="Bact_Acetyltransf"/>
</dbReference>